<feature type="non-terminal residue" evidence="3">
    <location>
        <position position="1"/>
    </location>
</feature>
<evidence type="ECO:0000313" key="3">
    <source>
        <dbReference type="EMBL" id="ORZ15534.1"/>
    </source>
</evidence>
<keyword evidence="1" id="KW-0863">Zinc-finger</keyword>
<feature type="domain" description="C2H2-type" evidence="2">
    <location>
        <begin position="1"/>
        <end position="23"/>
    </location>
</feature>
<evidence type="ECO:0000259" key="2">
    <source>
        <dbReference type="PROSITE" id="PS50157"/>
    </source>
</evidence>
<dbReference type="OrthoDB" id="4748970at2759"/>
<evidence type="ECO:0000313" key="4">
    <source>
        <dbReference type="Proteomes" id="UP000193648"/>
    </source>
</evidence>
<organism evidence="3 4">
    <name type="scientific">Lobosporangium transversale</name>
    <dbReference type="NCBI Taxonomy" id="64571"/>
    <lineage>
        <taxon>Eukaryota</taxon>
        <taxon>Fungi</taxon>
        <taxon>Fungi incertae sedis</taxon>
        <taxon>Mucoromycota</taxon>
        <taxon>Mortierellomycotina</taxon>
        <taxon>Mortierellomycetes</taxon>
        <taxon>Mortierellales</taxon>
        <taxon>Mortierellaceae</taxon>
        <taxon>Lobosporangium</taxon>
    </lineage>
</organism>
<evidence type="ECO:0000256" key="1">
    <source>
        <dbReference type="PROSITE-ProRule" id="PRU00042"/>
    </source>
</evidence>
<accession>A0A1Y2GNU8</accession>
<reference evidence="3 4" key="1">
    <citation type="submission" date="2016-07" db="EMBL/GenBank/DDBJ databases">
        <title>Pervasive Adenine N6-methylation of Active Genes in Fungi.</title>
        <authorList>
            <consortium name="DOE Joint Genome Institute"/>
            <person name="Mondo S.J."/>
            <person name="Dannebaum R.O."/>
            <person name="Kuo R.C."/>
            <person name="Labutti K."/>
            <person name="Haridas S."/>
            <person name="Kuo A."/>
            <person name="Salamov A."/>
            <person name="Ahrendt S.R."/>
            <person name="Lipzen A."/>
            <person name="Sullivan W."/>
            <person name="Andreopoulos W.B."/>
            <person name="Clum A."/>
            <person name="Lindquist E."/>
            <person name="Daum C."/>
            <person name="Ramamoorthy G.K."/>
            <person name="Gryganskyi A."/>
            <person name="Culley D."/>
            <person name="Magnuson J.K."/>
            <person name="James T.Y."/>
            <person name="O'Malley M.A."/>
            <person name="Stajich J.E."/>
            <person name="Spatafora J.W."/>
            <person name="Visel A."/>
            <person name="Grigoriev I.V."/>
        </authorList>
    </citation>
    <scope>NUCLEOTIDE SEQUENCE [LARGE SCALE GENOMIC DNA]</scope>
    <source>
        <strain evidence="3 4">NRRL 3116</strain>
    </source>
</reference>
<dbReference type="STRING" id="64571.A0A1Y2GNU8"/>
<keyword evidence="4" id="KW-1185">Reference proteome</keyword>
<dbReference type="RefSeq" id="XP_021881282.1">
    <property type="nucleotide sequence ID" value="XM_022020386.1"/>
</dbReference>
<dbReference type="InterPro" id="IPR036236">
    <property type="entry name" value="Znf_C2H2_sf"/>
</dbReference>
<dbReference type="GeneID" id="33562230"/>
<comment type="caution">
    <text evidence="3">The sequence shown here is derived from an EMBL/GenBank/DDBJ whole genome shotgun (WGS) entry which is preliminary data.</text>
</comment>
<sequence length="57" mass="6612">CGKTFTRPFNLRSHLDTHAGIRPHRCIDLVGVENGACSYDFTRRHDLVRHVKAKHRD</sequence>
<keyword evidence="1" id="KW-0862">Zinc</keyword>
<keyword evidence="1" id="KW-0479">Metal-binding</keyword>
<proteinExistence type="predicted"/>
<dbReference type="Gene3D" id="3.30.160.60">
    <property type="entry name" value="Classic Zinc Finger"/>
    <property type="match status" value="1"/>
</dbReference>
<dbReference type="SUPFAM" id="SSF57667">
    <property type="entry name" value="beta-beta-alpha zinc fingers"/>
    <property type="match status" value="1"/>
</dbReference>
<dbReference type="InterPro" id="IPR013087">
    <property type="entry name" value="Znf_C2H2_type"/>
</dbReference>
<dbReference type="GO" id="GO:0008270">
    <property type="term" value="F:zinc ion binding"/>
    <property type="evidence" value="ECO:0007669"/>
    <property type="project" value="UniProtKB-KW"/>
</dbReference>
<protein>
    <recommendedName>
        <fullName evidence="2">C2H2-type domain-containing protein</fullName>
    </recommendedName>
</protein>
<dbReference type="AlphaFoldDB" id="A0A1Y2GNU8"/>
<dbReference type="Proteomes" id="UP000193648">
    <property type="component" value="Unassembled WGS sequence"/>
</dbReference>
<dbReference type="EMBL" id="MCFF01000019">
    <property type="protein sequence ID" value="ORZ15534.1"/>
    <property type="molecule type" value="Genomic_DNA"/>
</dbReference>
<dbReference type="InParanoid" id="A0A1Y2GNU8"/>
<name>A0A1Y2GNU8_9FUNG</name>
<dbReference type="Pfam" id="PF00096">
    <property type="entry name" value="zf-C2H2"/>
    <property type="match status" value="1"/>
</dbReference>
<dbReference type="PROSITE" id="PS50157">
    <property type="entry name" value="ZINC_FINGER_C2H2_2"/>
    <property type="match status" value="1"/>
</dbReference>
<feature type="non-terminal residue" evidence="3">
    <location>
        <position position="57"/>
    </location>
</feature>
<gene>
    <name evidence="3" type="ORF">BCR41DRAFT_293514</name>
</gene>